<feature type="transmembrane region" description="Helical" evidence="1">
    <location>
        <begin position="42"/>
        <end position="60"/>
    </location>
</feature>
<dbReference type="Proteomes" id="UP001378960">
    <property type="component" value="Unassembled WGS sequence"/>
</dbReference>
<evidence type="ECO:0000256" key="1">
    <source>
        <dbReference type="SAM" id="Phobius"/>
    </source>
</evidence>
<name>A0AAV5R2I2_PICKL</name>
<comment type="caution">
    <text evidence="2">The sequence shown here is derived from an EMBL/GenBank/DDBJ whole genome shotgun (WGS) entry which is preliminary data.</text>
</comment>
<proteinExistence type="predicted"/>
<reference evidence="2 3" key="1">
    <citation type="journal article" date="2023" name="Elife">
        <title>Identification of key yeast species and microbe-microbe interactions impacting larval growth of Drosophila in the wild.</title>
        <authorList>
            <person name="Mure A."/>
            <person name="Sugiura Y."/>
            <person name="Maeda R."/>
            <person name="Honda K."/>
            <person name="Sakurai N."/>
            <person name="Takahashi Y."/>
            <person name="Watada M."/>
            <person name="Katoh T."/>
            <person name="Gotoh A."/>
            <person name="Gotoh Y."/>
            <person name="Taniguchi I."/>
            <person name="Nakamura K."/>
            <person name="Hayashi T."/>
            <person name="Katayama T."/>
            <person name="Uemura T."/>
            <person name="Hattori Y."/>
        </authorList>
    </citation>
    <scope>NUCLEOTIDE SEQUENCE [LARGE SCALE GENOMIC DNA]</scope>
    <source>
        <strain evidence="2 3">PK-24</strain>
    </source>
</reference>
<accession>A0AAV5R2I2</accession>
<dbReference type="EMBL" id="BTGB01000001">
    <property type="protein sequence ID" value="GMM44869.1"/>
    <property type="molecule type" value="Genomic_DNA"/>
</dbReference>
<keyword evidence="1" id="KW-0472">Membrane</keyword>
<evidence type="ECO:0000313" key="3">
    <source>
        <dbReference type="Proteomes" id="UP001378960"/>
    </source>
</evidence>
<gene>
    <name evidence="2" type="ORF">DAPK24_014440</name>
</gene>
<keyword evidence="1" id="KW-1133">Transmembrane helix</keyword>
<dbReference type="AlphaFoldDB" id="A0AAV5R2I2"/>
<sequence length="89" mass="10232">MPRLRKISKKKYGYVESSSDEDDEIIINNTSNEKISKNIFRIYLIVLVILNSAFISLPYYRKGINALFSACACITLFAPVVFTYNMLLK</sequence>
<keyword evidence="3" id="KW-1185">Reference proteome</keyword>
<organism evidence="2 3">
    <name type="scientific">Pichia kluyveri</name>
    <name type="common">Yeast</name>
    <dbReference type="NCBI Taxonomy" id="36015"/>
    <lineage>
        <taxon>Eukaryota</taxon>
        <taxon>Fungi</taxon>
        <taxon>Dikarya</taxon>
        <taxon>Ascomycota</taxon>
        <taxon>Saccharomycotina</taxon>
        <taxon>Pichiomycetes</taxon>
        <taxon>Pichiales</taxon>
        <taxon>Pichiaceae</taxon>
        <taxon>Pichia</taxon>
    </lineage>
</organism>
<evidence type="ECO:0000313" key="2">
    <source>
        <dbReference type="EMBL" id="GMM44869.1"/>
    </source>
</evidence>
<keyword evidence="1" id="KW-0812">Transmembrane</keyword>
<protein>
    <submittedName>
        <fullName evidence="2">Uncharacterized protein</fullName>
    </submittedName>
</protein>
<feature type="transmembrane region" description="Helical" evidence="1">
    <location>
        <begin position="66"/>
        <end position="87"/>
    </location>
</feature>